<protein>
    <recommendedName>
        <fullName evidence="6">NAD(P)-binding protein</fullName>
    </recommendedName>
</protein>
<dbReference type="Pfam" id="PF00106">
    <property type="entry name" value="adh_short"/>
    <property type="match status" value="1"/>
</dbReference>
<organism evidence="4 5">
    <name type="scientific">Aspergillus pseudoustus</name>
    <dbReference type="NCBI Taxonomy" id="1810923"/>
    <lineage>
        <taxon>Eukaryota</taxon>
        <taxon>Fungi</taxon>
        <taxon>Dikarya</taxon>
        <taxon>Ascomycota</taxon>
        <taxon>Pezizomycotina</taxon>
        <taxon>Eurotiomycetes</taxon>
        <taxon>Eurotiomycetidae</taxon>
        <taxon>Eurotiales</taxon>
        <taxon>Aspergillaceae</taxon>
        <taxon>Aspergillus</taxon>
        <taxon>Aspergillus subgen. Nidulantes</taxon>
    </lineage>
</organism>
<evidence type="ECO:0008006" key="6">
    <source>
        <dbReference type="Google" id="ProtNLM"/>
    </source>
</evidence>
<proteinExistence type="inferred from homology"/>
<dbReference type="PRINTS" id="PR00081">
    <property type="entry name" value="GDHRDH"/>
</dbReference>
<reference evidence="4 5" key="1">
    <citation type="submission" date="2024-07" db="EMBL/GenBank/DDBJ databases">
        <title>Section-level genome sequencing and comparative genomics of Aspergillus sections Usti and Cavernicolus.</title>
        <authorList>
            <consortium name="Lawrence Berkeley National Laboratory"/>
            <person name="Nybo J.L."/>
            <person name="Vesth T.C."/>
            <person name="Theobald S."/>
            <person name="Frisvad J.C."/>
            <person name="Larsen T.O."/>
            <person name="Kjaerboelling I."/>
            <person name="Rothschild-Mancinelli K."/>
            <person name="Lyhne E.K."/>
            <person name="Kogle M.E."/>
            <person name="Barry K."/>
            <person name="Clum A."/>
            <person name="Na H."/>
            <person name="Ledsgaard L."/>
            <person name="Lin J."/>
            <person name="Lipzen A."/>
            <person name="Kuo A."/>
            <person name="Riley R."/>
            <person name="Mondo S."/>
            <person name="Labutti K."/>
            <person name="Haridas S."/>
            <person name="Pangalinan J."/>
            <person name="Salamov A.A."/>
            <person name="Simmons B.A."/>
            <person name="Magnuson J.K."/>
            <person name="Chen J."/>
            <person name="Drula E."/>
            <person name="Henrissat B."/>
            <person name="Wiebenga A."/>
            <person name="Lubbers R.J."/>
            <person name="Gomes A.C."/>
            <person name="Makela M.R."/>
            <person name="Stajich J."/>
            <person name="Grigoriev I.V."/>
            <person name="Mortensen U.H."/>
            <person name="De Vries R.P."/>
            <person name="Baker S.E."/>
            <person name="Andersen M.R."/>
        </authorList>
    </citation>
    <scope>NUCLEOTIDE SEQUENCE [LARGE SCALE GENOMIC DNA]</scope>
    <source>
        <strain evidence="4 5">CBS 123904</strain>
    </source>
</reference>
<dbReference type="EMBL" id="JBFXLU010000046">
    <property type="protein sequence ID" value="KAL2848881.1"/>
    <property type="molecule type" value="Genomic_DNA"/>
</dbReference>
<dbReference type="CDD" id="cd05233">
    <property type="entry name" value="SDR_c"/>
    <property type="match status" value="1"/>
</dbReference>
<evidence type="ECO:0000256" key="3">
    <source>
        <dbReference type="ARBA" id="ARBA00023002"/>
    </source>
</evidence>
<evidence type="ECO:0000313" key="5">
    <source>
        <dbReference type="Proteomes" id="UP001610446"/>
    </source>
</evidence>
<accession>A0ABR4K9B7</accession>
<sequence length="332" mass="35468">MAETGNSKNGSPVLQLPVTEGIMSEEGGGYSWSRKTANSPDGMEQAATGKIIMITGAGRGIGQAIAKAFAQASAKALILTALEKSELQETEKSIRSINSDCGVFSRALDVRDRAGVEDFVKDAASWANGQIDVLCANAGIAPPVESIATSDPDAWWSGLEINLKGPYLFSRYVLPKMQRKQSGCIIFTSSIAAHLVEIDISSYLISKLALTRLADCIDVENRKMGITTFAIHPGRIATQLLENIEGPAQDPESQSPGGFPSLDDASLPGPACVFLASGQADFLSGRFVDITTGLANICKEKDVILENDLLRVGVSARWTQENGKELYSRTLR</sequence>
<dbReference type="Proteomes" id="UP001610446">
    <property type="component" value="Unassembled WGS sequence"/>
</dbReference>
<dbReference type="SUPFAM" id="SSF51735">
    <property type="entry name" value="NAD(P)-binding Rossmann-fold domains"/>
    <property type="match status" value="1"/>
</dbReference>
<evidence type="ECO:0000313" key="4">
    <source>
        <dbReference type="EMBL" id="KAL2848881.1"/>
    </source>
</evidence>
<dbReference type="InterPro" id="IPR002347">
    <property type="entry name" value="SDR_fam"/>
</dbReference>
<keyword evidence="2" id="KW-0521">NADP</keyword>
<evidence type="ECO:0000256" key="1">
    <source>
        <dbReference type="ARBA" id="ARBA00006484"/>
    </source>
</evidence>
<keyword evidence="5" id="KW-1185">Reference proteome</keyword>
<dbReference type="PANTHER" id="PTHR42760:SF37">
    <property type="entry name" value="CLAVALDEHYDE DEHYDROGENASE"/>
    <property type="match status" value="1"/>
</dbReference>
<comment type="similarity">
    <text evidence="1">Belongs to the short-chain dehydrogenases/reductases (SDR) family.</text>
</comment>
<dbReference type="PANTHER" id="PTHR42760">
    <property type="entry name" value="SHORT-CHAIN DEHYDROGENASES/REDUCTASES FAMILY MEMBER"/>
    <property type="match status" value="1"/>
</dbReference>
<gene>
    <name evidence="4" type="ORF">BJY01DRAFT_246106</name>
</gene>
<name>A0ABR4K9B7_9EURO</name>
<dbReference type="Gene3D" id="3.40.50.720">
    <property type="entry name" value="NAD(P)-binding Rossmann-like Domain"/>
    <property type="match status" value="1"/>
</dbReference>
<keyword evidence="3" id="KW-0560">Oxidoreductase</keyword>
<dbReference type="InterPro" id="IPR036291">
    <property type="entry name" value="NAD(P)-bd_dom_sf"/>
</dbReference>
<evidence type="ECO:0000256" key="2">
    <source>
        <dbReference type="ARBA" id="ARBA00022857"/>
    </source>
</evidence>
<comment type="caution">
    <text evidence="4">The sequence shown here is derived from an EMBL/GenBank/DDBJ whole genome shotgun (WGS) entry which is preliminary data.</text>
</comment>